<dbReference type="Pfam" id="PF04055">
    <property type="entry name" value="Radical_SAM"/>
    <property type="match status" value="1"/>
</dbReference>
<dbReference type="SMART" id="SM00729">
    <property type="entry name" value="Elp3"/>
    <property type="match status" value="1"/>
</dbReference>
<feature type="domain" description="Radical SAM core" evidence="5">
    <location>
        <begin position="39"/>
        <end position="281"/>
    </location>
</feature>
<evidence type="ECO:0000256" key="2">
    <source>
        <dbReference type="ARBA" id="ARBA00022723"/>
    </source>
</evidence>
<evidence type="ECO:0000256" key="3">
    <source>
        <dbReference type="ARBA" id="ARBA00023004"/>
    </source>
</evidence>
<keyword evidence="4" id="KW-0411">Iron-sulfur</keyword>
<dbReference type="AlphaFoldDB" id="A0A0F9DQR8"/>
<dbReference type="InterPro" id="IPR058240">
    <property type="entry name" value="rSAM_sf"/>
</dbReference>
<evidence type="ECO:0000259" key="5">
    <source>
        <dbReference type="PROSITE" id="PS51918"/>
    </source>
</evidence>
<sequence>MVAILEQNHNKTISNPEYIKTSLASAIGLRFKSGRFYRDAKPFCINLLLSYPDNCYANCAYCGLARSRPHDNGEKSFIRVDWPVLKTEDVIERIGRYQSNIRRVCVSMVTHKNAVSDTFSITKQIAQCCHSPISVLITPNLMNKEDLVRLKEIGADTIGIGLDAASKRVFELTRGKKVNGGLVWAKYWEVLEDAVDVFGREKISCHIMVGIGEKDSELVEIFFKLRECGALAHLFSFYPEPDSTMSLRNRPSLRRFRRIQLVRYLIENEIIKEKHLLCDGKGKISKVLTNNDIINSIIESGKPFITGGCEGKNGEIGCNRPFGSYRPGEPFRDFPFQPGSDDILRIRKESKLDEIICFECNLVS</sequence>
<keyword evidence="3" id="KW-0408">Iron</keyword>
<dbReference type="PROSITE" id="PS51918">
    <property type="entry name" value="RADICAL_SAM"/>
    <property type="match status" value="1"/>
</dbReference>
<reference evidence="6" key="1">
    <citation type="journal article" date="2015" name="Nature">
        <title>Complex archaea that bridge the gap between prokaryotes and eukaryotes.</title>
        <authorList>
            <person name="Spang A."/>
            <person name="Saw J.H."/>
            <person name="Jorgensen S.L."/>
            <person name="Zaremba-Niedzwiedzka K."/>
            <person name="Martijn J."/>
            <person name="Lind A.E."/>
            <person name="van Eijk R."/>
            <person name="Schleper C."/>
            <person name="Guy L."/>
            <person name="Ettema T.J."/>
        </authorList>
    </citation>
    <scope>NUCLEOTIDE SEQUENCE</scope>
</reference>
<organism evidence="6">
    <name type="scientific">marine sediment metagenome</name>
    <dbReference type="NCBI Taxonomy" id="412755"/>
    <lineage>
        <taxon>unclassified sequences</taxon>
        <taxon>metagenomes</taxon>
        <taxon>ecological metagenomes</taxon>
    </lineage>
</organism>
<dbReference type="GO" id="GO:0046872">
    <property type="term" value="F:metal ion binding"/>
    <property type="evidence" value="ECO:0007669"/>
    <property type="project" value="UniProtKB-KW"/>
</dbReference>
<accession>A0A0F9DQR8</accession>
<dbReference type="InterPro" id="IPR013785">
    <property type="entry name" value="Aldolase_TIM"/>
</dbReference>
<evidence type="ECO:0000256" key="4">
    <source>
        <dbReference type="ARBA" id="ARBA00023014"/>
    </source>
</evidence>
<dbReference type="InterPro" id="IPR007197">
    <property type="entry name" value="rSAM"/>
</dbReference>
<dbReference type="SFLD" id="SFLDG01098">
    <property type="entry name" value="Uncharacterised_Radical_SAM_Su"/>
    <property type="match status" value="1"/>
</dbReference>
<dbReference type="SUPFAM" id="SSF102114">
    <property type="entry name" value="Radical SAM enzymes"/>
    <property type="match status" value="1"/>
</dbReference>
<dbReference type="GO" id="GO:0051536">
    <property type="term" value="F:iron-sulfur cluster binding"/>
    <property type="evidence" value="ECO:0007669"/>
    <property type="project" value="UniProtKB-KW"/>
</dbReference>
<keyword evidence="2" id="KW-0479">Metal-binding</keyword>
<dbReference type="InterPro" id="IPR006638">
    <property type="entry name" value="Elp3/MiaA/NifB-like_rSAM"/>
</dbReference>
<dbReference type="CDD" id="cd01335">
    <property type="entry name" value="Radical_SAM"/>
    <property type="match status" value="1"/>
</dbReference>
<evidence type="ECO:0000256" key="1">
    <source>
        <dbReference type="ARBA" id="ARBA00022691"/>
    </source>
</evidence>
<dbReference type="EMBL" id="LAZR01030597">
    <property type="protein sequence ID" value="KKL56141.1"/>
    <property type="molecule type" value="Genomic_DNA"/>
</dbReference>
<comment type="caution">
    <text evidence="6">The sequence shown here is derived from an EMBL/GenBank/DDBJ whole genome shotgun (WGS) entry which is preliminary data.</text>
</comment>
<gene>
    <name evidence="6" type="ORF">LCGC14_2248360</name>
</gene>
<name>A0A0F9DQR8_9ZZZZ</name>
<dbReference type="SFLD" id="SFLDS00029">
    <property type="entry name" value="Radical_SAM"/>
    <property type="match status" value="1"/>
</dbReference>
<keyword evidence="1" id="KW-0949">S-adenosyl-L-methionine</keyword>
<evidence type="ECO:0000313" key="6">
    <source>
        <dbReference type="EMBL" id="KKL56141.1"/>
    </source>
</evidence>
<dbReference type="Gene3D" id="3.20.20.70">
    <property type="entry name" value="Aldolase class I"/>
    <property type="match status" value="1"/>
</dbReference>
<dbReference type="GO" id="GO:0003824">
    <property type="term" value="F:catalytic activity"/>
    <property type="evidence" value="ECO:0007669"/>
    <property type="project" value="InterPro"/>
</dbReference>
<proteinExistence type="predicted"/>
<protein>
    <recommendedName>
        <fullName evidence="5">Radical SAM core domain-containing protein</fullName>
    </recommendedName>
</protein>